<evidence type="ECO:0000313" key="2">
    <source>
        <dbReference type="EMBL" id="EST34861.1"/>
    </source>
</evidence>
<keyword evidence="3" id="KW-1185">Reference proteome</keyword>
<proteinExistence type="predicted"/>
<feature type="region of interest" description="Disordered" evidence="1">
    <location>
        <begin position="89"/>
        <end position="121"/>
    </location>
</feature>
<gene>
    <name evidence="2" type="ORF">M878_08335</name>
</gene>
<evidence type="ECO:0000313" key="3">
    <source>
        <dbReference type="Proteomes" id="UP000017984"/>
    </source>
</evidence>
<dbReference type="AlphaFoldDB" id="V6KTY2"/>
<accession>V6KTY2</accession>
<comment type="caution">
    <text evidence="2">The sequence shown here is derived from an EMBL/GenBank/DDBJ whole genome shotgun (WGS) entry which is preliminary data.</text>
</comment>
<name>V6KTY2_STRRC</name>
<organism evidence="2 3">
    <name type="scientific">Streptomyces roseochromogenus subsp. oscitans DS 12.976</name>
    <dbReference type="NCBI Taxonomy" id="1352936"/>
    <lineage>
        <taxon>Bacteria</taxon>
        <taxon>Bacillati</taxon>
        <taxon>Actinomycetota</taxon>
        <taxon>Actinomycetes</taxon>
        <taxon>Kitasatosporales</taxon>
        <taxon>Streptomycetaceae</taxon>
        <taxon>Streptomyces</taxon>
    </lineage>
</organism>
<evidence type="ECO:0000256" key="1">
    <source>
        <dbReference type="SAM" id="MobiDB-lite"/>
    </source>
</evidence>
<protein>
    <submittedName>
        <fullName evidence="2">Uncharacterized protein</fullName>
    </submittedName>
</protein>
<reference evidence="2 3" key="1">
    <citation type="journal article" date="2014" name="Genome Announc.">
        <title>Draft Genome Sequence of Streptomyces roseochromogenes subsp. oscitans DS 12.976, Producer of the Aminocoumarin Antibiotic Clorobiocin.</title>
        <authorList>
            <person name="Ruckert C."/>
            <person name="Kalinowski J."/>
            <person name="Heide L."/>
            <person name="Apel A.K."/>
        </authorList>
    </citation>
    <scope>NUCLEOTIDE SEQUENCE [LARGE SCALE GENOMIC DNA]</scope>
    <source>
        <strain evidence="2 3">DS 12.976</strain>
    </source>
</reference>
<feature type="region of interest" description="Disordered" evidence="1">
    <location>
        <begin position="1"/>
        <end position="73"/>
    </location>
</feature>
<dbReference type="HOGENOM" id="CLU_1712298_0_0_11"/>
<dbReference type="EMBL" id="AWQX01000066">
    <property type="protein sequence ID" value="EST34861.1"/>
    <property type="molecule type" value="Genomic_DNA"/>
</dbReference>
<dbReference type="Proteomes" id="UP000017984">
    <property type="component" value="Chromosome"/>
</dbReference>
<sequence length="153" mass="15812">MKVFEGSVSGLTGEVQPLDQVRSSNQDAVTVLDDRTAPDGTRSAAARAGSPGTAILSSADTYTPDPHGPPSRAWQLTLTVVPLRLYAYDGSTRTSSRHSRVCGPNRSPRKNDVDRSSASPAPTALTVTLTVPSVASAATSVKGPVTTSTGVHP</sequence>